<accession>A0ABR4IUV6</accession>
<comment type="caution">
    <text evidence="5">The sequence shown here is derived from an EMBL/GenBank/DDBJ whole genome shotgun (WGS) entry which is preliminary data.</text>
</comment>
<keyword evidence="1" id="KW-0677">Repeat</keyword>
<dbReference type="PROSITE" id="PS50088">
    <property type="entry name" value="ANK_REPEAT"/>
    <property type="match status" value="7"/>
</dbReference>
<sequence>MPLNDLPSELLYNVWLHLDSIQDMNSFVQISRQTHSDFNPYLYRYAAQHYPAPIAHWAGRHGHENLLRWLITERPDILSNKATTPLFPAAKHSQEAVLRLLINNNVDLEMRNTEAKTALHIAAEQGHETVARLLHRAGANLDRVNGSSETALIAAARNGHDNVVLFLLDEGASATFLDDIECLALGHAVEKCSFAVIERLLPLTPKELLDIVDEFQRTPLTTAAELGNVPAGKLLLAAGASLHAGGRGSTALRVAIQHQQTEMARFLLQAGAQVNDSPEQYPPLLLAAQLGLDEIVRLLLEQGADPDYVLPWGRSTVDCAAWEGHYGIVKQLLDAGASPDPDGDRLRCPLIGALSEGHDDTAALLIERGAEMNWEYDSRWLTTLLWAVRNGNEDLTRKCIEDDHDIEAGEEDGRTALVIAAQNHRKGCMDLLLGAGASVEARDGRGRTPLAIAAERGWADMVVTLLDHEAIVASTPSPLVSEEQGKASPPVIDTPDNLNRTPLFFATVNGHTDIVAALLARGSTAIDHPTCANRTPRSIVAQWLHSKDLPKQYPASVISNLFEDPRHATGTTMTAPSTQEQESESLILEPSQAFSDQPWDLYHTEGISCRRCSTPMKQYVERFACDICYRHSYNVCPECVANIGTGAKCMVASHELRRVDGE</sequence>
<organism evidence="5 6">
    <name type="scientific">Aspergillus cavernicola</name>
    <dbReference type="NCBI Taxonomy" id="176166"/>
    <lineage>
        <taxon>Eukaryota</taxon>
        <taxon>Fungi</taxon>
        <taxon>Dikarya</taxon>
        <taxon>Ascomycota</taxon>
        <taxon>Pezizomycotina</taxon>
        <taxon>Eurotiomycetes</taxon>
        <taxon>Eurotiomycetidae</taxon>
        <taxon>Eurotiales</taxon>
        <taxon>Aspergillaceae</taxon>
        <taxon>Aspergillus</taxon>
        <taxon>Aspergillus subgen. Nidulantes</taxon>
    </lineage>
</organism>
<dbReference type="PANTHER" id="PTHR24198:SF165">
    <property type="entry name" value="ANKYRIN REPEAT-CONTAINING PROTEIN-RELATED"/>
    <property type="match status" value="1"/>
</dbReference>
<protein>
    <submittedName>
        <fullName evidence="5">Ankyrin repeat-containing domain protein</fullName>
    </submittedName>
</protein>
<dbReference type="Gene3D" id="1.25.40.20">
    <property type="entry name" value="Ankyrin repeat-containing domain"/>
    <property type="match status" value="3"/>
</dbReference>
<evidence type="ECO:0000256" key="4">
    <source>
        <dbReference type="SAM" id="MobiDB-lite"/>
    </source>
</evidence>
<feature type="repeat" description="ANK" evidence="3">
    <location>
        <begin position="147"/>
        <end position="179"/>
    </location>
</feature>
<evidence type="ECO:0000313" key="6">
    <source>
        <dbReference type="Proteomes" id="UP001610335"/>
    </source>
</evidence>
<dbReference type="SUPFAM" id="SSF48403">
    <property type="entry name" value="Ankyrin repeat"/>
    <property type="match status" value="2"/>
</dbReference>
<feature type="repeat" description="ANK" evidence="3">
    <location>
        <begin position="114"/>
        <end position="146"/>
    </location>
</feature>
<feature type="repeat" description="ANK" evidence="3">
    <location>
        <begin position="445"/>
        <end position="477"/>
    </location>
</feature>
<name>A0ABR4IUV6_9EURO</name>
<dbReference type="PRINTS" id="PR01415">
    <property type="entry name" value="ANKYRIN"/>
</dbReference>
<keyword evidence="2 3" id="KW-0040">ANK repeat</keyword>
<evidence type="ECO:0000256" key="3">
    <source>
        <dbReference type="PROSITE-ProRule" id="PRU00023"/>
    </source>
</evidence>
<dbReference type="Proteomes" id="UP001610335">
    <property type="component" value="Unassembled WGS sequence"/>
</dbReference>
<reference evidence="5 6" key="1">
    <citation type="submission" date="2024-07" db="EMBL/GenBank/DDBJ databases">
        <title>Section-level genome sequencing and comparative genomics of Aspergillus sections Usti and Cavernicolus.</title>
        <authorList>
            <consortium name="Lawrence Berkeley National Laboratory"/>
            <person name="Nybo J.L."/>
            <person name="Vesth T.C."/>
            <person name="Theobald S."/>
            <person name="Frisvad J.C."/>
            <person name="Larsen T.O."/>
            <person name="Kjaerboelling I."/>
            <person name="Rothschild-Mancinelli K."/>
            <person name="Lyhne E.K."/>
            <person name="Kogle M.E."/>
            <person name="Barry K."/>
            <person name="Clum A."/>
            <person name="Na H."/>
            <person name="Ledsgaard L."/>
            <person name="Lin J."/>
            <person name="Lipzen A."/>
            <person name="Kuo A."/>
            <person name="Riley R."/>
            <person name="Mondo S."/>
            <person name="LaButti K."/>
            <person name="Haridas S."/>
            <person name="Pangalinan J."/>
            <person name="Salamov A.A."/>
            <person name="Simmons B.A."/>
            <person name="Magnuson J.K."/>
            <person name="Chen J."/>
            <person name="Drula E."/>
            <person name="Henrissat B."/>
            <person name="Wiebenga A."/>
            <person name="Lubbers R.J."/>
            <person name="Gomes A.C."/>
            <person name="Makela M.R."/>
            <person name="Stajich J."/>
            <person name="Grigoriev I.V."/>
            <person name="Mortensen U.H."/>
            <person name="De vries R.P."/>
            <person name="Baker S.E."/>
            <person name="Andersen M.R."/>
        </authorList>
    </citation>
    <scope>NUCLEOTIDE SEQUENCE [LARGE SCALE GENOMIC DNA]</scope>
    <source>
        <strain evidence="5 6">CBS 600.67</strain>
    </source>
</reference>
<evidence type="ECO:0000256" key="1">
    <source>
        <dbReference type="ARBA" id="ARBA00022737"/>
    </source>
</evidence>
<dbReference type="Pfam" id="PF00023">
    <property type="entry name" value="Ank"/>
    <property type="match status" value="1"/>
</dbReference>
<feature type="repeat" description="ANK" evidence="3">
    <location>
        <begin position="412"/>
        <end position="444"/>
    </location>
</feature>
<evidence type="ECO:0000256" key="2">
    <source>
        <dbReference type="ARBA" id="ARBA00023043"/>
    </source>
</evidence>
<keyword evidence="6" id="KW-1185">Reference proteome</keyword>
<dbReference type="InterPro" id="IPR002110">
    <property type="entry name" value="Ankyrin_rpt"/>
</dbReference>
<feature type="repeat" description="ANK" evidence="3">
    <location>
        <begin position="81"/>
        <end position="113"/>
    </location>
</feature>
<dbReference type="PANTHER" id="PTHR24198">
    <property type="entry name" value="ANKYRIN REPEAT AND PROTEIN KINASE DOMAIN-CONTAINING PROTEIN"/>
    <property type="match status" value="1"/>
</dbReference>
<dbReference type="Pfam" id="PF12796">
    <property type="entry name" value="Ank_2"/>
    <property type="match status" value="4"/>
</dbReference>
<feature type="repeat" description="ANK" evidence="3">
    <location>
        <begin position="279"/>
        <end position="307"/>
    </location>
</feature>
<dbReference type="PROSITE" id="PS50297">
    <property type="entry name" value="ANK_REP_REGION"/>
    <property type="match status" value="5"/>
</dbReference>
<dbReference type="EMBL" id="JBFXLS010000009">
    <property type="protein sequence ID" value="KAL2831525.1"/>
    <property type="molecule type" value="Genomic_DNA"/>
</dbReference>
<proteinExistence type="predicted"/>
<dbReference type="InterPro" id="IPR036770">
    <property type="entry name" value="Ankyrin_rpt-contain_sf"/>
</dbReference>
<dbReference type="SMART" id="SM00248">
    <property type="entry name" value="ANK"/>
    <property type="match status" value="13"/>
</dbReference>
<gene>
    <name evidence="5" type="ORF">BDW59DRAFT_157951</name>
</gene>
<feature type="repeat" description="ANK" evidence="3">
    <location>
        <begin position="247"/>
        <end position="279"/>
    </location>
</feature>
<feature type="region of interest" description="Disordered" evidence="4">
    <location>
        <begin position="476"/>
        <end position="495"/>
    </location>
</feature>
<evidence type="ECO:0000313" key="5">
    <source>
        <dbReference type="EMBL" id="KAL2831525.1"/>
    </source>
</evidence>